<keyword evidence="2" id="KW-1185">Reference proteome</keyword>
<sequence length="197" mass="22733">MLNRLLNVLQTTPYNIKTKAIGNLKNSCCKELDYKIIDFDEVKDIYCKQNKKPSMASCDCLDVSHNRIDFIEMKGFENFKKYNTPLNKEVINNQIGKFDFEKKLKDSNRILNSISNENSIDLAKSKKRYFIATDLNINDNPLETLNMTLIFLSHTSSDDVAIHRILNEKVENISDNSLAEKPKLVSCCELIKFLQEV</sequence>
<protein>
    <submittedName>
        <fullName evidence="1">Uncharacterized protein</fullName>
    </submittedName>
</protein>
<reference evidence="1 2" key="1">
    <citation type="submission" date="2016-07" db="EMBL/GenBank/DDBJ databases">
        <title>Comparative genomics of the Campylobacter concisus group.</title>
        <authorList>
            <person name="Miller W.G."/>
            <person name="Yee E."/>
            <person name="Chapman M.H."/>
            <person name="Huynh S."/>
            <person name="Bono J.L."/>
            <person name="On S.L.W."/>
            <person name="StLeger J."/>
            <person name="Foster G."/>
            <person name="Parker C.T."/>
        </authorList>
    </citation>
    <scope>NUCLEOTIDE SEQUENCE [LARGE SCALE GENOMIC DNA]</scope>
    <source>
        <strain evidence="1 2">CCUG 21559</strain>
    </source>
</reference>
<proteinExistence type="predicted"/>
<dbReference type="EMBL" id="CP012542">
    <property type="protein sequence ID" value="QCD43870.1"/>
    <property type="molecule type" value="Genomic_DNA"/>
</dbReference>
<dbReference type="Proteomes" id="UP000503264">
    <property type="component" value="Chromosome"/>
</dbReference>
<organism evidence="1 2">
    <name type="scientific">Campylobacter mucosalis CCUG 21559</name>
    <dbReference type="NCBI Taxonomy" id="1032067"/>
    <lineage>
        <taxon>Bacteria</taxon>
        <taxon>Pseudomonadati</taxon>
        <taxon>Campylobacterota</taxon>
        <taxon>Epsilonproteobacteria</taxon>
        <taxon>Campylobacterales</taxon>
        <taxon>Campylobacteraceae</taxon>
        <taxon>Campylobacter</taxon>
    </lineage>
</organism>
<evidence type="ECO:0000313" key="2">
    <source>
        <dbReference type="Proteomes" id="UP000503264"/>
    </source>
</evidence>
<evidence type="ECO:0000313" key="1">
    <source>
        <dbReference type="EMBL" id="QCD43870.1"/>
    </source>
</evidence>
<dbReference type="RefSeq" id="WP_034970127.1">
    <property type="nucleotide sequence ID" value="NZ_CP012542.1"/>
</dbReference>
<accession>A0A6G5QDX0</accession>
<dbReference type="AlphaFoldDB" id="A0A6G5QDX0"/>
<name>A0A6G5QDX0_9BACT</name>
<gene>
    <name evidence="1" type="ORF">CMUC_0044</name>
</gene>